<dbReference type="AlphaFoldDB" id="A0AA39JA03"/>
<proteinExistence type="predicted"/>
<evidence type="ECO:0000313" key="2">
    <source>
        <dbReference type="EMBL" id="KAK0438922.1"/>
    </source>
</evidence>
<dbReference type="EMBL" id="JAUEPT010000040">
    <property type="protein sequence ID" value="KAK0438922.1"/>
    <property type="molecule type" value="Genomic_DNA"/>
</dbReference>
<comment type="caution">
    <text evidence="2">The sequence shown here is derived from an EMBL/GenBank/DDBJ whole genome shotgun (WGS) entry which is preliminary data.</text>
</comment>
<reference evidence="2" key="1">
    <citation type="submission" date="2023-06" db="EMBL/GenBank/DDBJ databases">
        <authorList>
            <consortium name="Lawrence Berkeley National Laboratory"/>
            <person name="Ahrendt S."/>
            <person name="Sahu N."/>
            <person name="Indic B."/>
            <person name="Wong-Bajracharya J."/>
            <person name="Merenyi Z."/>
            <person name="Ke H.-M."/>
            <person name="Monk M."/>
            <person name="Kocsube S."/>
            <person name="Drula E."/>
            <person name="Lipzen A."/>
            <person name="Balint B."/>
            <person name="Henrissat B."/>
            <person name="Andreopoulos B."/>
            <person name="Martin F.M."/>
            <person name="Harder C.B."/>
            <person name="Rigling D."/>
            <person name="Ford K.L."/>
            <person name="Foster G.D."/>
            <person name="Pangilinan J."/>
            <person name="Papanicolaou A."/>
            <person name="Barry K."/>
            <person name="LaButti K."/>
            <person name="Viragh M."/>
            <person name="Koriabine M."/>
            <person name="Yan M."/>
            <person name="Riley R."/>
            <person name="Champramary S."/>
            <person name="Plett K.L."/>
            <person name="Tsai I.J."/>
            <person name="Slot J."/>
            <person name="Sipos G."/>
            <person name="Plett J."/>
            <person name="Nagy L.G."/>
            <person name="Grigoriev I.V."/>
        </authorList>
    </citation>
    <scope>NUCLEOTIDE SEQUENCE</scope>
    <source>
        <strain evidence="2">FPL87.14</strain>
    </source>
</reference>
<accession>A0AA39JA03</accession>
<feature type="region of interest" description="Disordered" evidence="1">
    <location>
        <begin position="179"/>
        <end position="212"/>
    </location>
</feature>
<dbReference type="Proteomes" id="UP001175226">
    <property type="component" value="Unassembled WGS sequence"/>
</dbReference>
<gene>
    <name evidence="2" type="ORF">EV421DRAFT_927227</name>
</gene>
<name>A0AA39JA03_9AGAR</name>
<protein>
    <submittedName>
        <fullName evidence="2">Uncharacterized protein</fullName>
    </submittedName>
</protein>
<keyword evidence="3" id="KW-1185">Reference proteome</keyword>
<sequence>MNSTIILNPTPLDAAEVVIQTKFPRRGAATCKLLRICTRVIQGLARAHGLWLSISGEYLARSCILKRFEPSCPTQCVSSHLDYKVIEREPTIQLQEMSWLMYHIRPVHDVSYCYQYSIGTKSIDSNQSHRQLMTIDQLGQEDVVDPLYPTEVGTSSSLRNELDQRMSADVILEAKNRGNLSGVEEKPPEIKKGNLLGEKEAAGHRGSRERETTIPVIGGMLRDAPV</sequence>
<feature type="compositionally biased region" description="Basic and acidic residues" evidence="1">
    <location>
        <begin position="183"/>
        <end position="212"/>
    </location>
</feature>
<evidence type="ECO:0000313" key="3">
    <source>
        <dbReference type="Proteomes" id="UP001175226"/>
    </source>
</evidence>
<organism evidence="2 3">
    <name type="scientific">Armillaria borealis</name>
    <dbReference type="NCBI Taxonomy" id="47425"/>
    <lineage>
        <taxon>Eukaryota</taxon>
        <taxon>Fungi</taxon>
        <taxon>Dikarya</taxon>
        <taxon>Basidiomycota</taxon>
        <taxon>Agaricomycotina</taxon>
        <taxon>Agaricomycetes</taxon>
        <taxon>Agaricomycetidae</taxon>
        <taxon>Agaricales</taxon>
        <taxon>Marasmiineae</taxon>
        <taxon>Physalacriaceae</taxon>
        <taxon>Armillaria</taxon>
    </lineage>
</organism>
<evidence type="ECO:0000256" key="1">
    <source>
        <dbReference type="SAM" id="MobiDB-lite"/>
    </source>
</evidence>